<proteinExistence type="predicted"/>
<organism evidence="1 2">
    <name type="scientific">Anopheles atroparvus</name>
    <name type="common">European mosquito</name>
    <dbReference type="NCBI Taxonomy" id="41427"/>
    <lineage>
        <taxon>Eukaryota</taxon>
        <taxon>Metazoa</taxon>
        <taxon>Ecdysozoa</taxon>
        <taxon>Arthropoda</taxon>
        <taxon>Hexapoda</taxon>
        <taxon>Insecta</taxon>
        <taxon>Pterygota</taxon>
        <taxon>Neoptera</taxon>
        <taxon>Endopterygota</taxon>
        <taxon>Diptera</taxon>
        <taxon>Nematocera</taxon>
        <taxon>Culicoidea</taxon>
        <taxon>Culicidae</taxon>
        <taxon>Anophelinae</taxon>
        <taxon>Anopheles</taxon>
    </lineage>
</organism>
<name>A0AAG5DIT5_ANOAO</name>
<reference evidence="1" key="1">
    <citation type="submission" date="2024-04" db="UniProtKB">
        <authorList>
            <consortium name="EnsemblMetazoa"/>
        </authorList>
    </citation>
    <scope>IDENTIFICATION</scope>
    <source>
        <strain evidence="1">EBRO</strain>
    </source>
</reference>
<dbReference type="EnsemblMetazoa" id="ENSAATROPT011666">
    <property type="protein sequence ID" value="ENSAATROPP010558"/>
    <property type="gene ID" value="ENSAATROPG009498"/>
</dbReference>
<evidence type="ECO:0000313" key="1">
    <source>
        <dbReference type="EnsemblMetazoa" id="ENSAATROPP010558"/>
    </source>
</evidence>
<dbReference type="Proteomes" id="UP000075880">
    <property type="component" value="Unassembled WGS sequence"/>
</dbReference>
<accession>A0AAG5DIT5</accession>
<sequence>MFLGVDAMLAGAVVVMVVMMMVMSDAVRYVPQGRPGQDAAHAERTAGGAMSVVPIAGPVARSDRVRVPVKRAVVVVVVVSRCHQGSSCTHRIRRMLMVANGFSVARRVHLRVRVGRWCASSRNGMVPQAGISRWRPDGMAVRVAVHAPTDGSRRLDVRNGWIPDHSAHTLLVNVMVVLARVPAQRCARVVIALAAHSDGECTLSVDRRYTEQDQVEGKHQQDYRQTLGVCFLRVTRPTTVRHFHRFYPKPCNTRYLLEKF</sequence>
<keyword evidence="2" id="KW-1185">Reference proteome</keyword>
<evidence type="ECO:0000313" key="2">
    <source>
        <dbReference type="Proteomes" id="UP000075880"/>
    </source>
</evidence>
<dbReference type="AlphaFoldDB" id="A0AAG5DIT5"/>
<protein>
    <submittedName>
        <fullName evidence="1">Uncharacterized protein</fullName>
    </submittedName>
</protein>